<sequence length="319" mass="35120">MCNHELEFNKITNYLTLGPADYQADARSFISKCCAVTFDYYSMFFISLNFKKNIQRLNNVMRHDAMAIAGILAVCPSDAPRTAHSLLYGLLNIEQVLSVFYRADSISCLVSAWYTRQVIAPLLSIDEADLEDFSVFTKLYSFTADFTANESLASCCASGCCLYIIYRVLAGDEHLVNTCGLDPLHTIGAICGVKPFSYLHKMLKRLPKVSNYNIAGIYALTNILTTNLESNVLMRETQAMEDFEPLANVGSTAIIKSSTSVSESDFISLHWNMLMTGLGKGCLAKTPVESAETQPVNSESNEPGCMTFNIDLSASSTVI</sequence>
<accession>A0A1X9T5F6</accession>
<dbReference type="EMBL" id="KX832224">
    <property type="protein sequence ID" value="ARR28927.1"/>
    <property type="molecule type" value="Genomic_DNA"/>
</dbReference>
<evidence type="ECO:0000313" key="1">
    <source>
        <dbReference type="EMBL" id="ARR28927.1"/>
    </source>
</evidence>
<proteinExistence type="predicted"/>
<dbReference type="RefSeq" id="YP_009362436.1">
    <property type="nucleotide sequence ID" value="NC_034618.1"/>
</dbReference>
<dbReference type="Proteomes" id="UP000203507">
    <property type="component" value="Segment"/>
</dbReference>
<reference evidence="1" key="1">
    <citation type="journal article" date="2017" name="Vet. Pathol.">
        <title>Ranid Herpesvirus 3 and Proliferative Dermatitis in Free-Ranging Wild Common Frogs (Rana Temporaria).</title>
        <authorList>
            <person name="Origgi F.C."/>
            <person name="Schmidt B.R."/>
            <person name="Lohmann P."/>
            <person name="Otten P."/>
            <person name="Akdesir E."/>
            <person name="Gaschen V."/>
            <person name="Aguilar-Bultet L."/>
            <person name="Wahli T."/>
            <person name="Sattler U."/>
            <person name="Stoffel M.H."/>
        </authorList>
    </citation>
    <scope>NUCLEOTIDE SEQUENCE [LARGE SCALE GENOMIC DNA]</scope>
    <source>
        <strain evidence="1">FO1_2015</strain>
    </source>
</reference>
<evidence type="ECO:0000313" key="2">
    <source>
        <dbReference type="Proteomes" id="UP000203507"/>
    </source>
</evidence>
<name>A0A1X9T5F6_9VIRU</name>
<dbReference type="KEGG" id="vg:32878261"/>
<organism evidence="1">
    <name type="scientific">Ranid herpesvirus 3</name>
    <dbReference type="NCBI Taxonomy" id="1987509"/>
    <lineage>
        <taxon>Viruses</taxon>
        <taxon>Duplodnaviria</taxon>
        <taxon>Heunggongvirae</taxon>
        <taxon>Peploviricota</taxon>
        <taxon>Herviviricetes</taxon>
        <taxon>Herpesvirales</taxon>
        <taxon>Alloherpesviridae</taxon>
        <taxon>Batravirus</taxon>
        <taxon>Batravirus ranidallo3</taxon>
    </lineage>
</organism>
<keyword evidence="2" id="KW-1185">Reference proteome</keyword>
<protein>
    <submittedName>
        <fullName evidence="1">Uncharacterized protein</fullName>
    </submittedName>
</protein>
<dbReference type="GeneID" id="32878261"/>